<dbReference type="RefSeq" id="WP_214057537.1">
    <property type="nucleotide sequence ID" value="NZ_BAAAHS010000040.1"/>
</dbReference>
<protein>
    <submittedName>
        <fullName evidence="2">Polyamine aminopropyltransferase</fullName>
        <ecNumber evidence="2">2.5.1.16</ecNumber>
    </submittedName>
</protein>
<dbReference type="Gene3D" id="3.40.50.150">
    <property type="entry name" value="Vaccinia Virus protein VP39"/>
    <property type="match status" value="1"/>
</dbReference>
<keyword evidence="3" id="KW-1185">Reference proteome</keyword>
<dbReference type="SUPFAM" id="SSF53335">
    <property type="entry name" value="S-adenosyl-L-methionine-dependent methyltransferases"/>
    <property type="match status" value="1"/>
</dbReference>
<keyword evidence="2" id="KW-0808">Transferase</keyword>
<dbReference type="Proteomes" id="UP000679307">
    <property type="component" value="Chromosome"/>
</dbReference>
<evidence type="ECO:0000313" key="3">
    <source>
        <dbReference type="Proteomes" id="UP000679307"/>
    </source>
</evidence>
<organism evidence="2 3">
    <name type="scientific">Nocardioides aquaticus</name>
    <dbReference type="NCBI Taxonomy" id="160826"/>
    <lineage>
        <taxon>Bacteria</taxon>
        <taxon>Bacillati</taxon>
        <taxon>Actinomycetota</taxon>
        <taxon>Actinomycetes</taxon>
        <taxon>Propionibacteriales</taxon>
        <taxon>Nocardioidaceae</taxon>
        <taxon>Nocardioides</taxon>
    </lineage>
</organism>
<keyword evidence="1" id="KW-0620">Polyamine biosynthesis</keyword>
<dbReference type="EC" id="2.5.1.16" evidence="2"/>
<accession>A0ABX8ECA8</accession>
<dbReference type="PANTHER" id="PTHR43317:SF3">
    <property type="entry name" value="BLR2883 PROTEIN"/>
    <property type="match status" value="1"/>
</dbReference>
<gene>
    <name evidence="2" type="primary">speE_1</name>
    <name evidence="2" type="ORF">ENKNEFLB_00238</name>
</gene>
<evidence type="ECO:0000256" key="1">
    <source>
        <dbReference type="ARBA" id="ARBA00023115"/>
    </source>
</evidence>
<proteinExistence type="predicted"/>
<dbReference type="EMBL" id="CP075371">
    <property type="protein sequence ID" value="QVT77869.1"/>
    <property type="molecule type" value="Genomic_DNA"/>
</dbReference>
<reference evidence="2 3" key="1">
    <citation type="submission" date="2021-05" db="EMBL/GenBank/DDBJ databases">
        <title>Complete genome of Nocardioides aquaticus KCTC 9944T isolated from meromictic and hypersaline Ekho Lake, Antarctica.</title>
        <authorList>
            <person name="Hwang K."/>
            <person name="Kim K.M."/>
            <person name="Choe H."/>
        </authorList>
    </citation>
    <scope>NUCLEOTIDE SEQUENCE [LARGE SCALE GENOMIC DNA]</scope>
    <source>
        <strain evidence="2 3">KCTC 9944</strain>
    </source>
</reference>
<evidence type="ECO:0000313" key="2">
    <source>
        <dbReference type="EMBL" id="QVT77869.1"/>
    </source>
</evidence>
<name>A0ABX8ECA8_9ACTN</name>
<dbReference type="InterPro" id="IPR029063">
    <property type="entry name" value="SAM-dependent_MTases_sf"/>
</dbReference>
<dbReference type="PANTHER" id="PTHR43317">
    <property type="entry name" value="THERMOSPERMINE SYNTHASE ACAULIS5"/>
    <property type="match status" value="1"/>
</dbReference>
<dbReference type="GO" id="GO:0004766">
    <property type="term" value="F:spermidine synthase activity"/>
    <property type="evidence" value="ECO:0007669"/>
    <property type="project" value="UniProtKB-EC"/>
</dbReference>
<sequence length="241" mass="25899">MAGRGGGSRFEELDHAETPWGVVSLRRRHDLVTDREVFEVKLDDDFLMTSQFTATEEELARIALRALTGDALRVLVGGLGLGYTAATALADPRVAHVTVVEAVERVVEWHRRDLFPDTRGLAADPRTTLLHDDFFALVRSRAHDGEYDAVLVDIDHAPDRLLRPDHGDFYSPGGLAAVAALLDPAGVLALWSDEPPDDAVLAAMGTAFAGATSHVVTFDNAATGGTSSCTVYLATGPTRPR</sequence>